<dbReference type="RefSeq" id="WP_209359690.1">
    <property type="nucleotide sequence ID" value="NZ_JAGISH010000002.1"/>
</dbReference>
<name>A0A940MND6_9RHOB</name>
<sequence length="179" mass="19479">MAVSSDIAAMYRRPAAVVRDKLARVVSEPRALAYLMAACGLMFVAQMPGAVRRVWQRDPASWEADRQAFQEAVQPELGATLLGMVILLPLFFYLLALIIFAVARLFRSSVAGWDVRLVTFWALLAATPLQLLAGLTSAFVGAGTALNLVGVLWVVVFLWFLSTGVREAHRMAAQDGEAA</sequence>
<evidence type="ECO:0000313" key="8">
    <source>
        <dbReference type="Proteomes" id="UP000675940"/>
    </source>
</evidence>
<dbReference type="InterPro" id="IPR006977">
    <property type="entry name" value="Yip1_dom"/>
</dbReference>
<feature type="transmembrane region" description="Helical" evidence="5">
    <location>
        <begin position="31"/>
        <end position="51"/>
    </location>
</feature>
<keyword evidence="3 5" id="KW-1133">Transmembrane helix</keyword>
<evidence type="ECO:0000256" key="1">
    <source>
        <dbReference type="ARBA" id="ARBA00004141"/>
    </source>
</evidence>
<proteinExistence type="predicted"/>
<feature type="transmembrane region" description="Helical" evidence="5">
    <location>
        <begin position="115"/>
        <end position="133"/>
    </location>
</feature>
<evidence type="ECO:0000256" key="5">
    <source>
        <dbReference type="SAM" id="Phobius"/>
    </source>
</evidence>
<dbReference type="GO" id="GO:0016020">
    <property type="term" value="C:membrane"/>
    <property type="evidence" value="ECO:0007669"/>
    <property type="project" value="UniProtKB-SubCell"/>
</dbReference>
<reference evidence="7" key="1">
    <citation type="submission" date="2021-03" db="EMBL/GenBank/DDBJ databases">
        <title>Sagittula salina sp. nov. strain M10.9X isolated from the marine waste.</title>
        <authorList>
            <person name="Satari L."/>
            <person name="Molina-Menor E."/>
            <person name="Vidal-Verdu A."/>
            <person name="Pascual J."/>
            <person name="Pereto J."/>
            <person name="Porcar M."/>
        </authorList>
    </citation>
    <scope>NUCLEOTIDE SEQUENCE</scope>
    <source>
        <strain evidence="7">M10.9X</strain>
    </source>
</reference>
<dbReference type="Pfam" id="PF04893">
    <property type="entry name" value="Yip1"/>
    <property type="match status" value="1"/>
</dbReference>
<evidence type="ECO:0000256" key="4">
    <source>
        <dbReference type="ARBA" id="ARBA00023136"/>
    </source>
</evidence>
<accession>A0A940MND6</accession>
<feature type="transmembrane region" description="Helical" evidence="5">
    <location>
        <begin position="81"/>
        <end position="103"/>
    </location>
</feature>
<evidence type="ECO:0000256" key="2">
    <source>
        <dbReference type="ARBA" id="ARBA00022692"/>
    </source>
</evidence>
<gene>
    <name evidence="7" type="ORF">J5474_04910</name>
</gene>
<evidence type="ECO:0000256" key="3">
    <source>
        <dbReference type="ARBA" id="ARBA00022989"/>
    </source>
</evidence>
<dbReference type="Proteomes" id="UP000675940">
    <property type="component" value="Unassembled WGS sequence"/>
</dbReference>
<dbReference type="EMBL" id="JAGISH010000002">
    <property type="protein sequence ID" value="MBP0481831.1"/>
    <property type="molecule type" value="Genomic_DNA"/>
</dbReference>
<keyword evidence="2 5" id="KW-0812">Transmembrane</keyword>
<keyword evidence="4 5" id="KW-0472">Membrane</keyword>
<comment type="subcellular location">
    <subcellularLocation>
        <location evidence="1">Membrane</location>
        <topology evidence="1">Multi-pass membrane protein</topology>
    </subcellularLocation>
</comment>
<feature type="domain" description="Yip1" evidence="6">
    <location>
        <begin position="22"/>
        <end position="172"/>
    </location>
</feature>
<dbReference type="AlphaFoldDB" id="A0A940MND6"/>
<organism evidence="7 8">
    <name type="scientific">Sagittula salina</name>
    <dbReference type="NCBI Taxonomy" id="2820268"/>
    <lineage>
        <taxon>Bacteria</taxon>
        <taxon>Pseudomonadati</taxon>
        <taxon>Pseudomonadota</taxon>
        <taxon>Alphaproteobacteria</taxon>
        <taxon>Rhodobacterales</taxon>
        <taxon>Roseobacteraceae</taxon>
        <taxon>Sagittula</taxon>
    </lineage>
</organism>
<protein>
    <submittedName>
        <fullName evidence="7">YIP1 family protein</fullName>
    </submittedName>
</protein>
<keyword evidence="8" id="KW-1185">Reference proteome</keyword>
<evidence type="ECO:0000313" key="7">
    <source>
        <dbReference type="EMBL" id="MBP0481831.1"/>
    </source>
</evidence>
<comment type="caution">
    <text evidence="7">The sequence shown here is derived from an EMBL/GenBank/DDBJ whole genome shotgun (WGS) entry which is preliminary data.</text>
</comment>
<feature type="transmembrane region" description="Helical" evidence="5">
    <location>
        <begin position="139"/>
        <end position="161"/>
    </location>
</feature>
<evidence type="ECO:0000259" key="6">
    <source>
        <dbReference type="Pfam" id="PF04893"/>
    </source>
</evidence>